<reference evidence="5 6" key="1">
    <citation type="submission" date="2020-02" db="EMBL/GenBank/DDBJ databases">
        <title>Complete genome sequence of Flavobacteriaceae bacterium.</title>
        <authorList>
            <person name="Kim S.-J."/>
            <person name="Kim Y.-S."/>
            <person name="Kim K.-H."/>
        </authorList>
    </citation>
    <scope>NUCLEOTIDE SEQUENCE [LARGE SCALE GENOMIC DNA]</scope>
    <source>
        <strain evidence="5 6">RR4-40</strain>
    </source>
</reference>
<dbReference type="AlphaFoldDB" id="A0A6G6GIF3"/>
<dbReference type="InterPro" id="IPR026444">
    <property type="entry name" value="Secre_tail"/>
</dbReference>
<organism evidence="5 6">
    <name type="scientific">Rasiella rasia</name>
    <dbReference type="NCBI Taxonomy" id="2744027"/>
    <lineage>
        <taxon>Bacteria</taxon>
        <taxon>Pseudomonadati</taxon>
        <taxon>Bacteroidota</taxon>
        <taxon>Flavobacteriia</taxon>
        <taxon>Flavobacteriales</taxon>
        <taxon>Flavobacteriaceae</taxon>
        <taxon>Rasiella</taxon>
    </lineage>
</organism>
<accession>A0A6G6GIF3</accession>
<name>A0A6G6GIF3_9FLAO</name>
<keyword evidence="1 3" id="KW-0732">Signal</keyword>
<evidence type="ECO:0000256" key="2">
    <source>
        <dbReference type="SAM" id="MobiDB-lite"/>
    </source>
</evidence>
<gene>
    <name evidence="5" type="ORF">G5B37_01745</name>
</gene>
<evidence type="ECO:0000259" key="4">
    <source>
        <dbReference type="Pfam" id="PF18962"/>
    </source>
</evidence>
<feature type="signal peptide" evidence="3">
    <location>
        <begin position="1"/>
        <end position="19"/>
    </location>
</feature>
<dbReference type="RefSeq" id="WP_164678335.1">
    <property type="nucleotide sequence ID" value="NZ_CP049057.1"/>
</dbReference>
<evidence type="ECO:0000313" key="6">
    <source>
        <dbReference type="Proteomes" id="UP000505306"/>
    </source>
</evidence>
<protein>
    <submittedName>
        <fullName evidence="5">T9SS type A sorting domain-containing protein</fullName>
    </submittedName>
</protein>
<dbReference type="KEGG" id="mgel:G5B37_01745"/>
<feature type="region of interest" description="Disordered" evidence="2">
    <location>
        <begin position="419"/>
        <end position="438"/>
    </location>
</feature>
<feature type="domain" description="Secretion system C-terminal sorting" evidence="4">
    <location>
        <begin position="627"/>
        <end position="679"/>
    </location>
</feature>
<proteinExistence type="predicted"/>
<dbReference type="Proteomes" id="UP000505306">
    <property type="component" value="Chromosome"/>
</dbReference>
<evidence type="ECO:0000256" key="1">
    <source>
        <dbReference type="ARBA" id="ARBA00022729"/>
    </source>
</evidence>
<evidence type="ECO:0000256" key="3">
    <source>
        <dbReference type="SAM" id="SignalP"/>
    </source>
</evidence>
<dbReference type="EMBL" id="CP049057">
    <property type="protein sequence ID" value="QIE58328.1"/>
    <property type="molecule type" value="Genomic_DNA"/>
</dbReference>
<dbReference type="NCBIfam" id="TIGR04183">
    <property type="entry name" value="Por_Secre_tail"/>
    <property type="match status" value="1"/>
</dbReference>
<dbReference type="Pfam" id="PF18962">
    <property type="entry name" value="Por_Secre_tail"/>
    <property type="match status" value="1"/>
</dbReference>
<keyword evidence="6" id="KW-1185">Reference proteome</keyword>
<sequence>MKHLLLLPAMLLVSAISVAQLYVAPNDNGTPGNTTDDVDSFVYVNDQILFVEQDVNLSENTNDAELTASIYLRNDGQLIQGASNSLNAGSGYISVYRENPGSDAYDYTFYGSPVGDNFTTPLAAPGNINFGIMSIHTPTYDPTALDYTAPLSLTEGIQTSTTSSREGDFVTATNTLEISTRWTYTKGGGHGSPWVRMYANNVAPAAQGFIMKGVNRNGGSSSHDFVYDFRGRPNNGTFNITVPALAGPHPQSITPLNPTGTVYQEILSGNPYPSILDLNRLFYDTGETDIVAKLTNSEITGFLFWDEDRSRDNHLYTENKGGFGVWTPGASDPNGTNMGNYTVAPFLSYDSSGNPTGTQTGSGGMQNRRFAPIGQGFYFRTDEPMVGDATPFQLVVRNQQRRFIKESTGDAVFRNTEPSALSDFTGADPGPGTGSNTANMDPQFRIYTYFDESHFRDMLLIFNDTTTDLYDWGWDGFHQMDAVGGDAYFPIQVTTVPDPTMSEFVIQALPFDLEKKVPYAIVLSQQTQVIVQAVEEINTTSEAYLWDSQENTYQKISGNSTASLILPAGEYKERFFITFLDQAGFDANPDERAATRETVTGNVDFFQNNTLGQLEVMNPEGYEIEYAHIFDMSGKLVQTRTDMGTDTSFTMNTASFADGVYLVKLVTNHNISIDYKAIVFNK</sequence>
<evidence type="ECO:0000313" key="5">
    <source>
        <dbReference type="EMBL" id="QIE58328.1"/>
    </source>
</evidence>
<feature type="chain" id="PRO_5026344637" evidence="3">
    <location>
        <begin position="20"/>
        <end position="682"/>
    </location>
</feature>